<gene>
    <name evidence="1" type="ORF">Aph01nite_37050</name>
</gene>
<dbReference type="EMBL" id="BOOA01000028">
    <property type="protein sequence ID" value="GIH25395.1"/>
    <property type="molecule type" value="Genomic_DNA"/>
</dbReference>
<dbReference type="Proteomes" id="UP000640052">
    <property type="component" value="Unassembled WGS sequence"/>
</dbReference>
<evidence type="ECO:0000313" key="1">
    <source>
        <dbReference type="EMBL" id="GIH25395.1"/>
    </source>
</evidence>
<reference evidence="1" key="1">
    <citation type="submission" date="2021-01" db="EMBL/GenBank/DDBJ databases">
        <title>Whole genome shotgun sequence of Acrocarpospora phusangensis NBRC 108782.</title>
        <authorList>
            <person name="Komaki H."/>
            <person name="Tamura T."/>
        </authorList>
    </citation>
    <scope>NUCLEOTIDE SEQUENCE</scope>
    <source>
        <strain evidence="1">NBRC 108782</strain>
    </source>
</reference>
<evidence type="ECO:0000313" key="2">
    <source>
        <dbReference type="Proteomes" id="UP000640052"/>
    </source>
</evidence>
<dbReference type="Pfam" id="PF04977">
    <property type="entry name" value="DivIC"/>
    <property type="match status" value="1"/>
</dbReference>
<comment type="caution">
    <text evidence="1">The sequence shown here is derived from an EMBL/GenBank/DDBJ whole genome shotgun (WGS) entry which is preliminary data.</text>
</comment>
<sequence length="135" mass="14984">MAKRPQLTGRAAILAVVVCAIAMSLAYPVREFIAQRRQIAQLEQQQAKALGDLRKLEEQRKRLEDPDYIKRQAKEKLHFCEPGAKCYGVLNEAGKSQAKAGKQAEGKAPWYLTLWESVEAADKGEGTKITATGEK</sequence>
<dbReference type="AlphaFoldDB" id="A0A919QDI3"/>
<keyword evidence="2" id="KW-1185">Reference proteome</keyword>
<organism evidence="1 2">
    <name type="scientific">Acrocarpospora phusangensis</name>
    <dbReference type="NCBI Taxonomy" id="1070424"/>
    <lineage>
        <taxon>Bacteria</taxon>
        <taxon>Bacillati</taxon>
        <taxon>Actinomycetota</taxon>
        <taxon>Actinomycetes</taxon>
        <taxon>Streptosporangiales</taxon>
        <taxon>Streptosporangiaceae</taxon>
        <taxon>Acrocarpospora</taxon>
    </lineage>
</organism>
<accession>A0A919QDI3</accession>
<dbReference type="InterPro" id="IPR007060">
    <property type="entry name" value="FtsL/DivIC"/>
</dbReference>
<name>A0A919QDI3_9ACTN</name>
<dbReference type="RefSeq" id="WP_204042113.1">
    <property type="nucleotide sequence ID" value="NZ_BOOA01000028.1"/>
</dbReference>
<proteinExistence type="predicted"/>
<protein>
    <submittedName>
        <fullName evidence="1">Septation ring formation regulator EzrA</fullName>
    </submittedName>
</protein>